<dbReference type="SUPFAM" id="SSF103473">
    <property type="entry name" value="MFS general substrate transporter"/>
    <property type="match status" value="1"/>
</dbReference>
<evidence type="ECO:0000256" key="3">
    <source>
        <dbReference type="ARBA" id="ARBA00022692"/>
    </source>
</evidence>
<feature type="transmembrane region" description="Helical" evidence="6">
    <location>
        <begin position="314"/>
        <end position="336"/>
    </location>
</feature>
<gene>
    <name evidence="8" type="ORF">ALAG00032_LOCUS15072</name>
</gene>
<dbReference type="PROSITE" id="PS50850">
    <property type="entry name" value="MFS"/>
    <property type="match status" value="1"/>
</dbReference>
<keyword evidence="5 6" id="KW-0472">Membrane</keyword>
<evidence type="ECO:0000313" key="8">
    <source>
        <dbReference type="EMBL" id="CAE0374269.1"/>
    </source>
</evidence>
<protein>
    <recommendedName>
        <fullName evidence="7">Major facilitator superfamily (MFS) profile domain-containing protein</fullName>
    </recommendedName>
</protein>
<evidence type="ECO:0000256" key="2">
    <source>
        <dbReference type="ARBA" id="ARBA00022448"/>
    </source>
</evidence>
<dbReference type="InterPro" id="IPR036259">
    <property type="entry name" value="MFS_trans_sf"/>
</dbReference>
<dbReference type="Gene3D" id="1.20.1250.20">
    <property type="entry name" value="MFS general substrate transporter like domains"/>
    <property type="match status" value="1"/>
</dbReference>
<keyword evidence="4 6" id="KW-1133">Transmembrane helix</keyword>
<feature type="transmembrane region" description="Helical" evidence="6">
    <location>
        <begin position="192"/>
        <end position="217"/>
    </location>
</feature>
<evidence type="ECO:0000259" key="7">
    <source>
        <dbReference type="PROSITE" id="PS50850"/>
    </source>
</evidence>
<dbReference type="EMBL" id="HBIJ01022977">
    <property type="protein sequence ID" value="CAE0374269.1"/>
    <property type="molecule type" value="Transcribed_RNA"/>
</dbReference>
<feature type="transmembrane region" description="Helical" evidence="6">
    <location>
        <begin position="372"/>
        <end position="395"/>
    </location>
</feature>
<evidence type="ECO:0000256" key="5">
    <source>
        <dbReference type="ARBA" id="ARBA00023136"/>
    </source>
</evidence>
<feature type="transmembrane region" description="Helical" evidence="6">
    <location>
        <begin position="343"/>
        <end position="360"/>
    </location>
</feature>
<dbReference type="InterPro" id="IPR011701">
    <property type="entry name" value="MFS"/>
</dbReference>
<evidence type="ECO:0000256" key="1">
    <source>
        <dbReference type="ARBA" id="ARBA00004127"/>
    </source>
</evidence>
<feature type="transmembrane region" description="Helical" evidence="6">
    <location>
        <begin position="453"/>
        <end position="471"/>
    </location>
</feature>
<evidence type="ECO:0000256" key="6">
    <source>
        <dbReference type="SAM" id="Phobius"/>
    </source>
</evidence>
<sequence>MVDHQEKETWVFLFKIQVFFSCVAFSIIVPSIAPYLARMGASEYVLGVAVAVYSLGEMIGSAFFGQWMTVAIVKNPASGPKNALLLSIFLGFIGSTFYVLADAQRGHNNLGPALVILARLTSGIWTGGKMVIEQTYIGEAAAPERNTKITSEVGVYAVLGFVVGPSIGAVFSPIHIQLAPDWLLDQYTAPGYFMAFLCLLMIAATWFIFDPMAGYYLDPKLKQLASSSKYNKQPKTKSNEKDEEKGLHASANISTANTEQQQLLSSQQHFPQPDKNGLTILLIAFFAHFYSFAIQETITTPFVAARFQWSQRQIDYLFAGCGLLSLLASFIVTQLAKCFSDHALLILSLLLGLLGSLLLIDEPLAPNLGESRFFLGFALITIAFPFGRNIALAMFSKVLGPTPQGAWFGLCFVIGAIPRCLGPSWSLYVLNLACFIFPSPAPCPPGGRSCLEFAISAFFFASTLLLIRIFSRSILPFDERWADSKRRGSPVLELSPASSAARRAVKRAKQNFTQLNSATQH</sequence>
<dbReference type="GO" id="GO:0012505">
    <property type="term" value="C:endomembrane system"/>
    <property type="evidence" value="ECO:0007669"/>
    <property type="project" value="UniProtKB-SubCell"/>
</dbReference>
<keyword evidence="3 6" id="KW-0812">Transmembrane</keyword>
<name>A0A7S3K414_9STRA</name>
<comment type="subcellular location">
    <subcellularLocation>
        <location evidence="1">Endomembrane system</location>
        <topology evidence="1">Multi-pass membrane protein</topology>
    </subcellularLocation>
</comment>
<evidence type="ECO:0000256" key="4">
    <source>
        <dbReference type="ARBA" id="ARBA00022989"/>
    </source>
</evidence>
<feature type="transmembrane region" description="Helical" evidence="6">
    <location>
        <begin position="12"/>
        <end position="32"/>
    </location>
</feature>
<dbReference type="AlphaFoldDB" id="A0A7S3K414"/>
<feature type="domain" description="Major facilitator superfamily (MFS) profile" evidence="7">
    <location>
        <begin position="10"/>
        <end position="480"/>
    </location>
</feature>
<dbReference type="PANTHER" id="PTHR23510">
    <property type="entry name" value="INNER MEMBRANE TRANSPORT PROTEIN YAJR"/>
    <property type="match status" value="1"/>
</dbReference>
<organism evidence="8">
    <name type="scientific">Aureoumbra lagunensis</name>
    <dbReference type="NCBI Taxonomy" id="44058"/>
    <lineage>
        <taxon>Eukaryota</taxon>
        <taxon>Sar</taxon>
        <taxon>Stramenopiles</taxon>
        <taxon>Ochrophyta</taxon>
        <taxon>Pelagophyceae</taxon>
        <taxon>Pelagomonadales</taxon>
        <taxon>Aureoumbra</taxon>
    </lineage>
</organism>
<feature type="transmembrane region" description="Helical" evidence="6">
    <location>
        <begin position="153"/>
        <end position="172"/>
    </location>
</feature>
<reference evidence="8" key="1">
    <citation type="submission" date="2021-01" db="EMBL/GenBank/DDBJ databases">
        <authorList>
            <person name="Corre E."/>
            <person name="Pelletier E."/>
            <person name="Niang G."/>
            <person name="Scheremetjew M."/>
            <person name="Finn R."/>
            <person name="Kale V."/>
            <person name="Holt S."/>
            <person name="Cochrane G."/>
            <person name="Meng A."/>
            <person name="Brown T."/>
            <person name="Cohen L."/>
        </authorList>
    </citation>
    <scope>NUCLEOTIDE SEQUENCE</scope>
    <source>
        <strain evidence="8">CCMP1510</strain>
    </source>
</reference>
<dbReference type="InterPro" id="IPR020846">
    <property type="entry name" value="MFS_dom"/>
</dbReference>
<dbReference type="GO" id="GO:0005765">
    <property type="term" value="C:lysosomal membrane"/>
    <property type="evidence" value="ECO:0007669"/>
    <property type="project" value="TreeGrafter"/>
</dbReference>
<dbReference type="Pfam" id="PF07690">
    <property type="entry name" value="MFS_1"/>
    <property type="match status" value="1"/>
</dbReference>
<proteinExistence type="predicted"/>
<feature type="transmembrane region" description="Helical" evidence="6">
    <location>
        <begin position="407"/>
        <end position="433"/>
    </location>
</feature>
<feature type="transmembrane region" description="Helical" evidence="6">
    <location>
        <begin position="277"/>
        <end position="294"/>
    </location>
</feature>
<feature type="transmembrane region" description="Helical" evidence="6">
    <location>
        <begin position="83"/>
        <end position="101"/>
    </location>
</feature>
<feature type="transmembrane region" description="Helical" evidence="6">
    <location>
        <begin position="44"/>
        <end position="71"/>
    </location>
</feature>
<dbReference type="GO" id="GO:0022857">
    <property type="term" value="F:transmembrane transporter activity"/>
    <property type="evidence" value="ECO:0007669"/>
    <property type="project" value="InterPro"/>
</dbReference>
<accession>A0A7S3K414</accession>
<keyword evidence="2" id="KW-0813">Transport</keyword>
<dbReference type="PANTHER" id="PTHR23510:SF3">
    <property type="entry name" value="MAJOR FACILITATOR SUPERFAMILY DOMAIN-CONTAINING PROTEIN 8"/>
    <property type="match status" value="1"/>
</dbReference>
<dbReference type="InterPro" id="IPR051068">
    <property type="entry name" value="MFS_Domain-Containing_Protein"/>
</dbReference>